<reference evidence="4 5" key="1">
    <citation type="submission" date="2015-03" db="EMBL/GenBank/DDBJ databases">
        <title>Genome sequencing of Methylobacterium tarhaniae DSM 25844.</title>
        <authorList>
            <person name="Chaudhry V."/>
            <person name="Patil P.B."/>
        </authorList>
    </citation>
    <scope>NUCLEOTIDE SEQUENCE [LARGE SCALE GENOMIC DNA]</scope>
    <source>
        <strain evidence="4 5">DSM 25844</strain>
    </source>
</reference>
<name>A0A0J6VVT6_9HYPH</name>
<protein>
    <submittedName>
        <fullName evidence="4">Chemotaxis protein</fullName>
    </submittedName>
</protein>
<evidence type="ECO:0000313" key="5">
    <source>
        <dbReference type="Proteomes" id="UP000036449"/>
    </source>
</evidence>
<evidence type="ECO:0000313" key="4">
    <source>
        <dbReference type="EMBL" id="KMO43441.1"/>
    </source>
</evidence>
<dbReference type="Gene3D" id="1.10.287.950">
    <property type="entry name" value="Methyl-accepting chemotaxis protein"/>
    <property type="match status" value="1"/>
</dbReference>
<organism evidence="4 5">
    <name type="scientific">Methylobacterium tarhaniae</name>
    <dbReference type="NCBI Taxonomy" id="1187852"/>
    <lineage>
        <taxon>Bacteria</taxon>
        <taxon>Pseudomonadati</taxon>
        <taxon>Pseudomonadota</taxon>
        <taxon>Alphaproteobacteria</taxon>
        <taxon>Hyphomicrobiales</taxon>
        <taxon>Methylobacteriaceae</taxon>
        <taxon>Methylobacterium</taxon>
    </lineage>
</organism>
<keyword evidence="1" id="KW-0145">Chemotaxis</keyword>
<evidence type="ECO:0000256" key="2">
    <source>
        <dbReference type="ARBA" id="ARBA00029447"/>
    </source>
</evidence>
<dbReference type="GO" id="GO:0005886">
    <property type="term" value="C:plasma membrane"/>
    <property type="evidence" value="ECO:0007669"/>
    <property type="project" value="TreeGrafter"/>
</dbReference>
<comment type="similarity">
    <text evidence="2">Belongs to the methyl-accepting chemotaxis (MCP) protein family.</text>
</comment>
<evidence type="ECO:0000256" key="1">
    <source>
        <dbReference type="ARBA" id="ARBA00022500"/>
    </source>
</evidence>
<feature type="compositionally biased region" description="Basic and acidic residues" evidence="3">
    <location>
        <begin position="143"/>
        <end position="154"/>
    </location>
</feature>
<keyword evidence="5" id="KW-1185">Reference proteome</keyword>
<accession>A0A0J6VVT6</accession>
<gene>
    <name evidence="4" type="ORF">VQ03_08305</name>
</gene>
<comment type="caution">
    <text evidence="4">The sequence shown here is derived from an EMBL/GenBank/DDBJ whole genome shotgun (WGS) entry which is preliminary data.</text>
</comment>
<feature type="region of interest" description="Disordered" evidence="3">
    <location>
        <begin position="126"/>
        <end position="154"/>
    </location>
</feature>
<dbReference type="PANTHER" id="PTHR43531">
    <property type="entry name" value="PROTEIN ICFG"/>
    <property type="match status" value="1"/>
</dbReference>
<evidence type="ECO:0000256" key="3">
    <source>
        <dbReference type="SAM" id="MobiDB-lite"/>
    </source>
</evidence>
<dbReference type="PANTHER" id="PTHR43531:SF11">
    <property type="entry name" value="METHYL-ACCEPTING CHEMOTAXIS PROTEIN 3"/>
    <property type="match status" value="1"/>
</dbReference>
<feature type="non-terminal residue" evidence="4">
    <location>
        <position position="1"/>
    </location>
</feature>
<dbReference type="Proteomes" id="UP000036449">
    <property type="component" value="Unassembled WGS sequence"/>
</dbReference>
<dbReference type="PATRIC" id="fig|1187852.3.peg.5335"/>
<dbReference type="SUPFAM" id="SSF58104">
    <property type="entry name" value="Methyl-accepting chemotaxis protein (MCP) signaling domain"/>
    <property type="match status" value="1"/>
</dbReference>
<dbReference type="GO" id="GO:0006935">
    <property type="term" value="P:chemotaxis"/>
    <property type="evidence" value="ECO:0007669"/>
    <property type="project" value="UniProtKB-KW"/>
</dbReference>
<proteinExistence type="inferred from homology"/>
<dbReference type="AlphaFoldDB" id="A0A0J6VVT6"/>
<sequence>DIKKTAALVEEISAACREQDVGSGQINQAIQQLDKVTQQNASASEQVSATSEALAAQAETLQATITFFRVGEEAVPAARSRPIDGAVSQLRATASRMAASSAAVKSPAKAPAKAPGKASVKWGAAARPGRASMGGGGFAFDMSDERDADFTRAS</sequence>
<dbReference type="GO" id="GO:0004888">
    <property type="term" value="F:transmembrane signaling receptor activity"/>
    <property type="evidence" value="ECO:0007669"/>
    <property type="project" value="TreeGrafter"/>
</dbReference>
<dbReference type="EMBL" id="LABZ01000050">
    <property type="protein sequence ID" value="KMO43441.1"/>
    <property type="molecule type" value="Genomic_DNA"/>
</dbReference>
<dbReference type="InterPro" id="IPR051310">
    <property type="entry name" value="MCP_chemotaxis"/>
</dbReference>